<name>A0ABR2USE9_9PEZI</name>
<evidence type="ECO:0000313" key="7">
    <source>
        <dbReference type="Proteomes" id="UP001408356"/>
    </source>
</evidence>
<evidence type="ECO:0000256" key="4">
    <source>
        <dbReference type="SAM" id="MobiDB-lite"/>
    </source>
</evidence>
<dbReference type="SMART" id="SM00739">
    <property type="entry name" value="KOW"/>
    <property type="match status" value="1"/>
</dbReference>
<dbReference type="InterPro" id="IPR008991">
    <property type="entry name" value="Translation_prot_SH3-like_sf"/>
</dbReference>
<dbReference type="CDD" id="cd06089">
    <property type="entry name" value="KOW_RPL26"/>
    <property type="match status" value="1"/>
</dbReference>
<dbReference type="PANTHER" id="PTHR12903">
    <property type="entry name" value="MITOCHONDRIAL RIBOSOMAL PROTEIN L24"/>
    <property type="match status" value="1"/>
</dbReference>
<evidence type="ECO:0000256" key="3">
    <source>
        <dbReference type="ARBA" id="ARBA00023274"/>
    </source>
</evidence>
<gene>
    <name evidence="6" type="ORF">SUNI508_08662</name>
</gene>
<dbReference type="Pfam" id="PF22682">
    <property type="entry name" value="Ribosomal_uL24m-like"/>
    <property type="match status" value="1"/>
</dbReference>
<dbReference type="InterPro" id="IPR014722">
    <property type="entry name" value="Rib_uL2_dom2"/>
</dbReference>
<keyword evidence="2" id="KW-0689">Ribosomal protein</keyword>
<dbReference type="HAMAP" id="MF_01326_B">
    <property type="entry name" value="Ribosomal_uL24_B"/>
    <property type="match status" value="1"/>
</dbReference>
<keyword evidence="3" id="KW-0687">Ribonucleoprotein</keyword>
<proteinExistence type="inferred from homology"/>
<comment type="caution">
    <text evidence="6">The sequence shown here is derived from an EMBL/GenBank/DDBJ whole genome shotgun (WGS) entry which is preliminary data.</text>
</comment>
<dbReference type="InterPro" id="IPR003256">
    <property type="entry name" value="Ribosomal_uL24"/>
</dbReference>
<evidence type="ECO:0000259" key="5">
    <source>
        <dbReference type="SMART" id="SM00739"/>
    </source>
</evidence>
<comment type="similarity">
    <text evidence="1">Belongs to the universal ribosomal protein uL24 family.</text>
</comment>
<keyword evidence="7" id="KW-1185">Reference proteome</keyword>
<accession>A0ABR2USE9</accession>
<dbReference type="EMBL" id="JARVKF010000397">
    <property type="protein sequence ID" value="KAK9417511.1"/>
    <property type="molecule type" value="Genomic_DNA"/>
</dbReference>
<dbReference type="SUPFAM" id="SSF50104">
    <property type="entry name" value="Translation proteins SH3-like domain"/>
    <property type="match status" value="1"/>
</dbReference>
<reference evidence="6 7" key="1">
    <citation type="journal article" date="2024" name="J. Plant Pathol.">
        <title>Sequence and assembly of the genome of Seiridium unicorne, isolate CBS 538.82, causal agent of cypress canker disease.</title>
        <authorList>
            <person name="Scali E."/>
            <person name="Rocca G.D."/>
            <person name="Danti R."/>
            <person name="Garbelotto M."/>
            <person name="Barberini S."/>
            <person name="Baroncelli R."/>
            <person name="Emiliani G."/>
        </authorList>
    </citation>
    <scope>NUCLEOTIDE SEQUENCE [LARGE SCALE GENOMIC DNA]</scope>
    <source>
        <strain evidence="6 7">BM-138-508</strain>
    </source>
</reference>
<protein>
    <submittedName>
        <fullName evidence="6">KOW motif-containing protein</fullName>
    </submittedName>
</protein>
<evidence type="ECO:0000256" key="2">
    <source>
        <dbReference type="ARBA" id="ARBA00022980"/>
    </source>
</evidence>
<evidence type="ECO:0000313" key="6">
    <source>
        <dbReference type="EMBL" id="KAK9417511.1"/>
    </source>
</evidence>
<sequence>MQKILKRVATAERVAAKRKAARDRQAWNKERFEERDEVTYQRAQMAADIGRAKRAIKDDWHLGPNAPNINVGENGSTHGAISEARYQMSITLKDYQKEARCAWLGGSKNLNLVEGDRVVLLEGPDKGKIGKVTSVQKDKMEVIVEGLNKSNVRMPVALIGEGKPPGISIELPISISGVRLVHPVRDPKTGETKDVIINQLQHSGFARDRVTGMARWSRVVPGLNMRIPWPQVAKKDVVDHKVDTLRIDVEERTFIPTLLRPPMPESVIDELRNKYSRFRTRHEPEYLAAKEAEEQAKKDRVQLMDSMRTPLQEFHRAERERKKKKGKPRLTAEMLEEIGKVIARNQERSLNAIGVSDVSSTTMKTTGATVPPGLDASSSESTPPPPSS</sequence>
<feature type="compositionally biased region" description="Polar residues" evidence="4">
    <location>
        <begin position="357"/>
        <end position="368"/>
    </location>
</feature>
<feature type="region of interest" description="Disordered" evidence="4">
    <location>
        <begin position="357"/>
        <end position="388"/>
    </location>
</feature>
<dbReference type="Proteomes" id="UP001408356">
    <property type="component" value="Unassembled WGS sequence"/>
</dbReference>
<dbReference type="Gene3D" id="2.30.30.30">
    <property type="match status" value="1"/>
</dbReference>
<evidence type="ECO:0000256" key="1">
    <source>
        <dbReference type="ARBA" id="ARBA00010618"/>
    </source>
</evidence>
<dbReference type="InterPro" id="IPR005824">
    <property type="entry name" value="KOW"/>
</dbReference>
<feature type="domain" description="KOW" evidence="5">
    <location>
        <begin position="111"/>
        <end position="138"/>
    </location>
</feature>
<dbReference type="InterPro" id="IPR041988">
    <property type="entry name" value="Ribosomal_uL24_KOW"/>
</dbReference>
<organism evidence="6 7">
    <name type="scientific">Seiridium unicorne</name>
    <dbReference type="NCBI Taxonomy" id="138068"/>
    <lineage>
        <taxon>Eukaryota</taxon>
        <taxon>Fungi</taxon>
        <taxon>Dikarya</taxon>
        <taxon>Ascomycota</taxon>
        <taxon>Pezizomycotina</taxon>
        <taxon>Sordariomycetes</taxon>
        <taxon>Xylariomycetidae</taxon>
        <taxon>Amphisphaeriales</taxon>
        <taxon>Sporocadaceae</taxon>
        <taxon>Seiridium</taxon>
    </lineage>
</organism>